<protein>
    <submittedName>
        <fullName evidence="1">Uncharacterized protein</fullName>
    </submittedName>
</protein>
<dbReference type="RefSeq" id="WP_169659319.1">
    <property type="nucleotide sequence ID" value="NZ_JABANE010000085.1"/>
</dbReference>
<organism evidence="1 2">
    <name type="scientific">Flammeovirga aprica JL-4</name>
    <dbReference type="NCBI Taxonomy" id="694437"/>
    <lineage>
        <taxon>Bacteria</taxon>
        <taxon>Pseudomonadati</taxon>
        <taxon>Bacteroidota</taxon>
        <taxon>Cytophagia</taxon>
        <taxon>Cytophagales</taxon>
        <taxon>Flammeovirgaceae</taxon>
        <taxon>Flammeovirga</taxon>
    </lineage>
</organism>
<evidence type="ECO:0000313" key="1">
    <source>
        <dbReference type="EMBL" id="NME71097.1"/>
    </source>
</evidence>
<accession>A0A7X9XBT9</accession>
<comment type="caution">
    <text evidence="1">The sequence shown here is derived from an EMBL/GenBank/DDBJ whole genome shotgun (WGS) entry which is preliminary data.</text>
</comment>
<dbReference type="Gene3D" id="2.130.10.10">
    <property type="entry name" value="YVTN repeat-like/Quinoprotein amine dehydrogenase"/>
    <property type="match status" value="1"/>
</dbReference>
<dbReference type="PROSITE" id="PS51257">
    <property type="entry name" value="PROKAR_LIPOPROTEIN"/>
    <property type="match status" value="1"/>
</dbReference>
<dbReference type="InterPro" id="IPR013783">
    <property type="entry name" value="Ig-like_fold"/>
</dbReference>
<gene>
    <name evidence="1" type="ORF">HHU12_24220</name>
</gene>
<proteinExistence type="predicted"/>
<sequence>MRFFLIYTFLFGLFFSCKEASLIDGSKTGFKWIDEPNAIYYLDRDQSNNTFIVQILAEDNITPIKNATITFGGDPSIIMFNNPVISSDNNGLAVAEFTVLDTTSSLTLSVSTPLNNAVLSKTIEVLSSSKSIILPRYNASTYAKEQYNQTNDVLSVFVGDKYKNPSANIEVKYEVIEGDAMLRGQKTITTFTNRDGYTDAFQYFTGVERSIIRASTIDGNSTDFEINSIHPISLTSVSLEKGEMKLEWENIPEGVNFEILRRNDIDYTYDTLRFEGESTTEFIDENLNNGVKYAYRLDLVLGGGEEGRLEGELTEEIRYGNYIYLGYRITDMIYDDTRNLIYACNGNTHEVIITDLDGDEIKYLYVGGAPNRLMLTENKLYVALKTGGAIAIIDLETYAIDKIDVYEDVGDYEIMDIEVLPKHNMAYLVCGERSKLFKLDLNTKEVSELYNPRTSTEIISDNTDRIYFSAWIDGKYYTVVYNEEDKTYTQYGERVSISSVCFSPSYQYIYSTSLLSKNNLGLEEIQSFGEMESIYSKFPGAFSDDENYLYLIERRSINRFNLNTLQLEQHEDRYYGVQKMYVLKDQSEFIVLMNNAEIHRIKNPFL</sequence>
<dbReference type="Gene3D" id="2.60.40.10">
    <property type="entry name" value="Immunoglobulins"/>
    <property type="match status" value="1"/>
</dbReference>
<dbReference type="Proteomes" id="UP000576082">
    <property type="component" value="Unassembled WGS sequence"/>
</dbReference>
<dbReference type="InterPro" id="IPR015943">
    <property type="entry name" value="WD40/YVTN_repeat-like_dom_sf"/>
</dbReference>
<name>A0A7X9XBT9_9BACT</name>
<dbReference type="SUPFAM" id="SSF101898">
    <property type="entry name" value="NHL repeat"/>
    <property type="match status" value="1"/>
</dbReference>
<dbReference type="AlphaFoldDB" id="A0A7X9XBT9"/>
<dbReference type="EMBL" id="JABANE010000085">
    <property type="protein sequence ID" value="NME71097.1"/>
    <property type="molecule type" value="Genomic_DNA"/>
</dbReference>
<reference evidence="1 2" key="1">
    <citation type="submission" date="2020-04" db="EMBL/GenBank/DDBJ databases">
        <title>Flammeovirga sp. SR4, a novel species isolated from seawater.</title>
        <authorList>
            <person name="Wang X."/>
        </authorList>
    </citation>
    <scope>NUCLEOTIDE SEQUENCE [LARGE SCALE GENOMIC DNA]</scope>
    <source>
        <strain evidence="1 2">ATCC 23126</strain>
    </source>
</reference>
<keyword evidence="2" id="KW-1185">Reference proteome</keyword>
<evidence type="ECO:0000313" key="2">
    <source>
        <dbReference type="Proteomes" id="UP000576082"/>
    </source>
</evidence>